<dbReference type="EMBL" id="CP001812">
    <property type="protein sequence ID" value="ADL36314.1"/>
    <property type="molecule type" value="Genomic_DNA"/>
</dbReference>
<organism evidence="3 4">
    <name type="scientific">Butyrivibrio proteoclasticus (strain ATCC 51982 / DSM 14932 / B316)</name>
    <name type="common">Clostridium proteoclasticum</name>
    <dbReference type="NCBI Taxonomy" id="515622"/>
    <lineage>
        <taxon>Bacteria</taxon>
        <taxon>Bacillati</taxon>
        <taxon>Bacillota</taxon>
        <taxon>Clostridia</taxon>
        <taxon>Lachnospirales</taxon>
        <taxon>Lachnospiraceae</taxon>
        <taxon>Butyrivibrio</taxon>
    </lineage>
</organism>
<dbReference type="CDD" id="cd05379">
    <property type="entry name" value="CAP_bacterial"/>
    <property type="match status" value="1"/>
</dbReference>
<dbReference type="Gene3D" id="3.40.33.10">
    <property type="entry name" value="CAP"/>
    <property type="match status" value="1"/>
</dbReference>
<evidence type="ECO:0000313" key="3">
    <source>
        <dbReference type="EMBL" id="ADL36314.1"/>
    </source>
</evidence>
<dbReference type="KEGG" id="bpb:bpr_II377"/>
<dbReference type="PANTHER" id="PTHR31157:SF1">
    <property type="entry name" value="SCP DOMAIN-CONTAINING PROTEIN"/>
    <property type="match status" value="1"/>
</dbReference>
<dbReference type="PANTHER" id="PTHR31157">
    <property type="entry name" value="SCP DOMAIN-CONTAINING PROTEIN"/>
    <property type="match status" value="1"/>
</dbReference>
<evidence type="ECO:0000313" key="4">
    <source>
        <dbReference type="Proteomes" id="UP000001299"/>
    </source>
</evidence>
<evidence type="ECO:0000259" key="2">
    <source>
        <dbReference type="Pfam" id="PF00188"/>
    </source>
</evidence>
<evidence type="ECO:0000256" key="1">
    <source>
        <dbReference type="SAM" id="SignalP"/>
    </source>
</evidence>
<keyword evidence="3" id="KW-0614">Plasmid</keyword>
<feature type="signal peptide" evidence="1">
    <location>
        <begin position="1"/>
        <end position="24"/>
    </location>
</feature>
<dbReference type="InterPro" id="IPR014044">
    <property type="entry name" value="CAP_dom"/>
</dbReference>
<feature type="chain" id="PRO_5003139967" evidence="1">
    <location>
        <begin position="25"/>
        <end position="204"/>
    </location>
</feature>
<protein>
    <submittedName>
        <fullName evidence="3">SCP domain-containing protein</fullName>
    </submittedName>
</protein>
<gene>
    <name evidence="3" type="ordered locus">bpr_II377</name>
</gene>
<dbReference type="SUPFAM" id="SSF55797">
    <property type="entry name" value="PR-1-like"/>
    <property type="match status" value="1"/>
</dbReference>
<keyword evidence="4" id="KW-1185">Reference proteome</keyword>
<reference evidence="3 4" key="1">
    <citation type="journal article" date="2010" name="PLoS ONE">
        <title>The glycobiome of the rumen bacterium Butyrivibrio proteoclasticus B316(T) highlights adaptation to a polysaccharide-rich environment.</title>
        <authorList>
            <person name="Kelly W.J."/>
            <person name="Leahy S.C."/>
            <person name="Altermann E."/>
            <person name="Yeoman C.J."/>
            <person name="Dunne J.C."/>
            <person name="Kong Z."/>
            <person name="Pacheco D.M."/>
            <person name="Li D."/>
            <person name="Noel S.J."/>
            <person name="Moon C.D."/>
            <person name="Cookson A.L."/>
            <person name="Attwood G.T."/>
        </authorList>
    </citation>
    <scope>NUCLEOTIDE SEQUENCE [LARGE SCALE GENOMIC DNA]</scope>
    <source>
        <strain evidence="4">ATCC 51982 / DSM 14932 / B316</strain>
        <plasmid evidence="4">Plasmid pCY360</plasmid>
    </source>
</reference>
<dbReference type="AlphaFoldDB" id="E0S4I2"/>
<accession>E0S4I2</accession>
<proteinExistence type="predicted"/>
<geneLocation type="plasmid" evidence="3 4">
    <name>pCY360</name>
</geneLocation>
<dbReference type="HOGENOM" id="CLU_1319134_0_0_9"/>
<dbReference type="InterPro" id="IPR035940">
    <property type="entry name" value="CAP_sf"/>
</dbReference>
<name>E0S4I2_BUTPB</name>
<dbReference type="RefSeq" id="WP_013282963.1">
    <property type="nucleotide sequence ID" value="NC_014389.1"/>
</dbReference>
<dbReference type="Pfam" id="PF00188">
    <property type="entry name" value="CAP"/>
    <property type="match status" value="1"/>
</dbReference>
<keyword evidence="1" id="KW-0732">Signal</keyword>
<dbReference type="Proteomes" id="UP000001299">
    <property type="component" value="Plasmid pCY360"/>
</dbReference>
<feature type="domain" description="SCP" evidence="2">
    <location>
        <begin position="86"/>
        <end position="199"/>
    </location>
</feature>
<sequence length="204" mass="21982">MKKKLLHLIALLLLCSTIAITAHADFSLPDGSRFDPDYYANANPDVVAAVGDTPSVLAEHYWNNGIQEGRLPYAGAKDVSAASLVRCVNEYRLQNGLPALTVDSAVQAEAQLRAKEMASSGVFSHTRPNGEKWQTAFGNNWNKTYSKLGENLARGQSSSERAVSAWKKSPGHNEVLLKDGVTCIGAGVAKGNDGKFYFVITVVN</sequence>